<keyword evidence="10" id="KW-1185">Reference proteome</keyword>
<accession>A0ABR4A6J0</accession>
<keyword evidence="2 7" id="KW-0812">Transmembrane</keyword>
<comment type="caution">
    <text evidence="9">The sequence shown here is derived from an EMBL/GenBank/DDBJ whole genome shotgun (WGS) entry which is preliminary data.</text>
</comment>
<evidence type="ECO:0000256" key="6">
    <source>
        <dbReference type="SAM" id="MobiDB-lite"/>
    </source>
</evidence>
<dbReference type="InterPro" id="IPR052337">
    <property type="entry name" value="SAT4-like"/>
</dbReference>
<dbReference type="Proteomes" id="UP001590950">
    <property type="component" value="Unassembled WGS sequence"/>
</dbReference>
<organism evidence="9 10">
    <name type="scientific">Stereocaulon virgatum</name>
    <dbReference type="NCBI Taxonomy" id="373712"/>
    <lineage>
        <taxon>Eukaryota</taxon>
        <taxon>Fungi</taxon>
        <taxon>Dikarya</taxon>
        <taxon>Ascomycota</taxon>
        <taxon>Pezizomycotina</taxon>
        <taxon>Lecanoromycetes</taxon>
        <taxon>OSLEUM clade</taxon>
        <taxon>Lecanoromycetidae</taxon>
        <taxon>Lecanorales</taxon>
        <taxon>Lecanorineae</taxon>
        <taxon>Stereocaulaceae</taxon>
        <taxon>Stereocaulon</taxon>
    </lineage>
</organism>
<comment type="similarity">
    <text evidence="5">Belongs to the SAT4 family.</text>
</comment>
<feature type="transmembrane region" description="Helical" evidence="7">
    <location>
        <begin position="206"/>
        <end position="230"/>
    </location>
</feature>
<protein>
    <recommendedName>
        <fullName evidence="8">Rhodopsin domain-containing protein</fullName>
    </recommendedName>
</protein>
<evidence type="ECO:0000256" key="5">
    <source>
        <dbReference type="ARBA" id="ARBA00038359"/>
    </source>
</evidence>
<evidence type="ECO:0000259" key="8">
    <source>
        <dbReference type="Pfam" id="PF20684"/>
    </source>
</evidence>
<dbReference type="Pfam" id="PF20684">
    <property type="entry name" value="Fung_rhodopsin"/>
    <property type="match status" value="1"/>
</dbReference>
<feature type="region of interest" description="Disordered" evidence="6">
    <location>
        <begin position="277"/>
        <end position="303"/>
    </location>
</feature>
<feature type="transmembrane region" description="Helical" evidence="7">
    <location>
        <begin position="124"/>
        <end position="153"/>
    </location>
</feature>
<dbReference type="EMBL" id="JBEFKJ010000017">
    <property type="protein sequence ID" value="KAL2041435.1"/>
    <property type="molecule type" value="Genomic_DNA"/>
</dbReference>
<proteinExistence type="inferred from homology"/>
<keyword evidence="3 7" id="KW-1133">Transmembrane helix</keyword>
<dbReference type="PANTHER" id="PTHR33048:SF57">
    <property type="entry name" value="INTEGRAL MEMBRANE PROTEIN-RELATED"/>
    <property type="match status" value="1"/>
</dbReference>
<sequence>MSPVKGNGIKIVIVETVSTFLSVIAVILRIWARRITKKELAINDWAAIGACFFNLCLAAAVYETATIGGLGQHLHELPDPPKQATILIKSLLAIETTWAMANSLVKISILHLYITIFRGKWFCIAAYTIMALSICYDIAVFFEAVLLCQPLAYTWNKSIPNGNCGNTTQAYEAVGILNLLTDLAIIILPMPLLWSLNLPTAKKLALTAIFGVGVIICTISTIRVVTLASWNFDDLSWVMGRVAYTSILEPTLGIINCCLPVLQPVLSKITSPRLWTRHSAPRSDPTYAKRSSGKGFSNQVHSLDGPFHRLPENSYPMGSLMSRTNQIYSEPSIDLLDRPSPARSDDEEALGDCGKILVKQEWTVNHG</sequence>
<gene>
    <name evidence="9" type="ORF">N7G274_005817</name>
</gene>
<reference evidence="9 10" key="1">
    <citation type="submission" date="2024-09" db="EMBL/GenBank/DDBJ databases">
        <title>Rethinking Asexuality: The Enigmatic Case of Functional Sexual Genes in Lepraria (Stereocaulaceae).</title>
        <authorList>
            <person name="Doellman M."/>
            <person name="Sun Y."/>
            <person name="Barcenas-Pena A."/>
            <person name="Lumbsch H.T."/>
            <person name="Grewe F."/>
        </authorList>
    </citation>
    <scope>NUCLEOTIDE SEQUENCE [LARGE SCALE GENOMIC DNA]</scope>
    <source>
        <strain evidence="9 10">Mercado 3170</strain>
    </source>
</reference>
<evidence type="ECO:0000256" key="7">
    <source>
        <dbReference type="SAM" id="Phobius"/>
    </source>
</evidence>
<feature type="transmembrane region" description="Helical" evidence="7">
    <location>
        <begin position="173"/>
        <end position="194"/>
    </location>
</feature>
<feature type="domain" description="Rhodopsin" evidence="8">
    <location>
        <begin position="28"/>
        <end position="268"/>
    </location>
</feature>
<keyword evidence="4 7" id="KW-0472">Membrane</keyword>
<evidence type="ECO:0000313" key="10">
    <source>
        <dbReference type="Proteomes" id="UP001590950"/>
    </source>
</evidence>
<evidence type="ECO:0000256" key="1">
    <source>
        <dbReference type="ARBA" id="ARBA00004141"/>
    </source>
</evidence>
<evidence type="ECO:0000256" key="3">
    <source>
        <dbReference type="ARBA" id="ARBA00022989"/>
    </source>
</evidence>
<evidence type="ECO:0000256" key="4">
    <source>
        <dbReference type="ARBA" id="ARBA00023136"/>
    </source>
</evidence>
<feature type="transmembrane region" description="Helical" evidence="7">
    <location>
        <begin position="12"/>
        <end position="32"/>
    </location>
</feature>
<feature type="transmembrane region" description="Helical" evidence="7">
    <location>
        <begin position="44"/>
        <end position="62"/>
    </location>
</feature>
<comment type="subcellular location">
    <subcellularLocation>
        <location evidence="1">Membrane</location>
        <topology evidence="1">Multi-pass membrane protein</topology>
    </subcellularLocation>
</comment>
<dbReference type="PANTHER" id="PTHR33048">
    <property type="entry name" value="PTH11-LIKE INTEGRAL MEMBRANE PROTEIN (AFU_ORTHOLOGUE AFUA_5G11245)"/>
    <property type="match status" value="1"/>
</dbReference>
<feature type="transmembrane region" description="Helical" evidence="7">
    <location>
        <begin position="98"/>
        <end position="117"/>
    </location>
</feature>
<evidence type="ECO:0000313" key="9">
    <source>
        <dbReference type="EMBL" id="KAL2041435.1"/>
    </source>
</evidence>
<evidence type="ECO:0000256" key="2">
    <source>
        <dbReference type="ARBA" id="ARBA00022692"/>
    </source>
</evidence>
<feature type="transmembrane region" description="Helical" evidence="7">
    <location>
        <begin position="242"/>
        <end position="262"/>
    </location>
</feature>
<name>A0ABR4A6J0_9LECA</name>
<dbReference type="InterPro" id="IPR049326">
    <property type="entry name" value="Rhodopsin_dom_fungi"/>
</dbReference>